<name>A0ABU8T8Z6_9PSEU</name>
<accession>A0ABU8T8Z6</accession>
<keyword evidence="2" id="KW-1185">Reference proteome</keyword>
<comment type="caution">
    <text evidence="1">The sequence shown here is derived from an EMBL/GenBank/DDBJ whole genome shotgun (WGS) entry which is preliminary data.</text>
</comment>
<protein>
    <submittedName>
        <fullName evidence="1">Uncharacterized protein</fullName>
    </submittedName>
</protein>
<reference evidence="1 2" key="1">
    <citation type="submission" date="2024-03" db="EMBL/GenBank/DDBJ databases">
        <title>Draft genome sequence of Pseudonocardia sp. DW16-2.</title>
        <authorList>
            <person name="Duangmal K."/>
        </authorList>
    </citation>
    <scope>NUCLEOTIDE SEQUENCE [LARGE SCALE GENOMIC DNA]</scope>
    <source>
        <strain evidence="1 2">DW16-2</strain>
    </source>
</reference>
<gene>
    <name evidence="1" type="ORF">WJX68_15885</name>
</gene>
<organism evidence="1 2">
    <name type="scientific">Pseudonocardia spirodelae</name>
    <dbReference type="NCBI Taxonomy" id="3133431"/>
    <lineage>
        <taxon>Bacteria</taxon>
        <taxon>Bacillati</taxon>
        <taxon>Actinomycetota</taxon>
        <taxon>Actinomycetes</taxon>
        <taxon>Pseudonocardiales</taxon>
        <taxon>Pseudonocardiaceae</taxon>
        <taxon>Pseudonocardia</taxon>
    </lineage>
</organism>
<dbReference type="Proteomes" id="UP001364211">
    <property type="component" value="Unassembled WGS sequence"/>
</dbReference>
<sequence length="70" mass="7569">MTDSELCAPHSVRTGRYTALCGHLVSPAPLVEADGVPCARCVQLDPTPVAPAPRRPARRRGWGLRRLLPV</sequence>
<evidence type="ECO:0000313" key="2">
    <source>
        <dbReference type="Proteomes" id="UP001364211"/>
    </source>
</evidence>
<dbReference type="EMBL" id="JBBJUP010000012">
    <property type="protein sequence ID" value="MEJ8280423.1"/>
    <property type="molecule type" value="Genomic_DNA"/>
</dbReference>
<evidence type="ECO:0000313" key="1">
    <source>
        <dbReference type="EMBL" id="MEJ8280423.1"/>
    </source>
</evidence>
<proteinExistence type="predicted"/>
<dbReference type="RefSeq" id="WP_340291543.1">
    <property type="nucleotide sequence ID" value="NZ_JBBJUP010000012.1"/>
</dbReference>